<dbReference type="Pfam" id="PF18962">
    <property type="entry name" value="Por_Secre_tail"/>
    <property type="match status" value="1"/>
</dbReference>
<gene>
    <name evidence="2" type="ORF">CRP01_32205</name>
</gene>
<accession>A0A2D0N226</accession>
<dbReference type="OrthoDB" id="862563at2"/>
<dbReference type="EMBL" id="PDUD01000040">
    <property type="protein sequence ID" value="PHN02446.1"/>
    <property type="molecule type" value="Genomic_DNA"/>
</dbReference>
<reference evidence="2 3" key="1">
    <citation type="submission" date="2017-10" db="EMBL/GenBank/DDBJ databases">
        <title>The draft genome sequence of Lewinella nigricans NBRC 102662.</title>
        <authorList>
            <person name="Wang K."/>
        </authorList>
    </citation>
    <scope>NUCLEOTIDE SEQUENCE [LARGE SCALE GENOMIC DNA]</scope>
    <source>
        <strain evidence="2 3">NBRC 102662</strain>
    </source>
</reference>
<sequence length="1278" mass="139696">MEPMTKHKANILLTKPITMENNYIKIILMACCVLFASHLNAQFRFGDKPSIGQTLNVDPVTGVATFLLDFNTDKPSSSWSADPEISISFQKCQTNRGFQSKVYESDDPAASTIFNDDFKVRRWNSNENAVHMASIDSMEAIFDKWAEKYAGTEDSVKNTIWKPSACLFDVNGDPDNQAFGTHPGQYKKVEYGYQFSFSGTAVISDIEFELDTYDAGNTGQTASYDLIVAIGSESNIVSTIEDIYVTGSGQKTVKVAEAIGMDYAEFSNQKVYFWVSTEGTGTPIARDSFDPTIVFDNMTVAYQLPVWVNPPAGAVGNSILDNLDDPLVAPEGVATLTSIHLQTTSRLGELVITNDLQDPSVKLLDFLESGALKANDGSGNYTVDVPYTIEPAIYDEFAGQWTKARITVGAPAEGTIDDDMMLYFNATPRSAALEFARIELDAGTRIWFDYYMKGDVPLGSLLYVGALGPDSPIPSDSVTIDQLEAAGYTVTLIDDNDVSDGGYDYSPYDAVVFGESTSSSRVVAFGKTDNYPIPAVILEPLAVRDDKWGWITDRADFTENRDCLEGTNSFTILDTTHYITSIYNQGQVIDWTTAICGMPETIAAFGFDLDPYVDGAMALAKNNSTAVTTPNLWAIPAGTAVEGGTKTTDHKIVLLGIHEFGIYGKDDDMTEYATEDFYTLLTRSVEWVLMSDPVASKGNLLYVGALGPDNPILSDSVSIAQIEAAGYTVTLVDDNDVTDGGYDYSPYDAVVFGESTSSSRVVAFGTIDNYPIPAVILEPLAVRDDKWGWITDRADFTENRDCLEGTNSFTILDNTHYITSEFEQDQVIDWTTAICGMPETIAAFGFDLGKYVDGAIPLAKNNSTAVTTPNLWAVPTGSSVEGGTKTTEHKIVLLGIHEFGIYGKDEDMTEYATDDFYTLLTRSIDWVLQEDVVEPVANLLYVGAQGPANVVPSDSVSIDQLEQAGYAVTLIDDNEVAAGGYDYSGYDAVVFGESCSSSNVVAFGNTDKFPIPCLMFEPLSVRTDKWGWVVNPDPGTYGNSDYPGFKEDRDCQEGTTSLQILNSSHYITSDYMQDEVIPWSTATCGTPETIFAFGFNINQDMSGGIPLAKNNSLGIADANLWAMPAGTTVTGDTVTTEHRLVVFGIHELGIYGKDDDMTEYATPEFYNLMLRSVEWILGNGDDGVVGTAEKPEITRNILAYPNPTKEQVRLRFDLETAGTANLYLSNMMGQRIEIFRNQQFFTGTNEVEVDLSRLTPGVYVYQLEAEGKAFVGKLMIAE</sequence>
<feature type="domain" description="Secretion system C-terminal sorting" evidence="1">
    <location>
        <begin position="1200"/>
        <end position="1276"/>
    </location>
</feature>
<proteinExistence type="predicted"/>
<dbReference type="NCBIfam" id="TIGR04183">
    <property type="entry name" value="Por_Secre_tail"/>
    <property type="match status" value="1"/>
</dbReference>
<evidence type="ECO:0000259" key="1">
    <source>
        <dbReference type="Pfam" id="PF18962"/>
    </source>
</evidence>
<dbReference type="InterPro" id="IPR026444">
    <property type="entry name" value="Secre_tail"/>
</dbReference>
<protein>
    <recommendedName>
        <fullName evidence="1">Secretion system C-terminal sorting domain-containing protein</fullName>
    </recommendedName>
</protein>
<evidence type="ECO:0000313" key="3">
    <source>
        <dbReference type="Proteomes" id="UP000223913"/>
    </source>
</evidence>
<keyword evidence="3" id="KW-1185">Reference proteome</keyword>
<dbReference type="Proteomes" id="UP000223913">
    <property type="component" value="Unassembled WGS sequence"/>
</dbReference>
<organism evidence="2 3">
    <name type="scientific">Flavilitoribacter nigricans (strain ATCC 23147 / DSM 23189 / NBRC 102662 / NCIMB 1420 / SS-2)</name>
    <name type="common">Lewinella nigricans</name>
    <dbReference type="NCBI Taxonomy" id="1122177"/>
    <lineage>
        <taxon>Bacteria</taxon>
        <taxon>Pseudomonadati</taxon>
        <taxon>Bacteroidota</taxon>
        <taxon>Saprospiria</taxon>
        <taxon>Saprospirales</taxon>
        <taxon>Lewinellaceae</taxon>
        <taxon>Flavilitoribacter</taxon>
    </lineage>
</organism>
<comment type="caution">
    <text evidence="2">The sequence shown here is derived from an EMBL/GenBank/DDBJ whole genome shotgun (WGS) entry which is preliminary data.</text>
</comment>
<evidence type="ECO:0000313" key="2">
    <source>
        <dbReference type="EMBL" id="PHN02446.1"/>
    </source>
</evidence>
<dbReference type="AlphaFoldDB" id="A0A2D0N226"/>
<name>A0A2D0N226_FLAN2</name>